<evidence type="ECO:0000256" key="11">
    <source>
        <dbReference type="PROSITE-ProRule" id="PRU01360"/>
    </source>
</evidence>
<keyword evidence="3 11" id="KW-1134">Transmembrane beta strand</keyword>
<feature type="domain" description="TonB-dependent receptor-like beta-barrel" evidence="14">
    <location>
        <begin position="301"/>
        <end position="821"/>
    </location>
</feature>
<keyword evidence="4" id="KW-0410">Iron transport</keyword>
<feature type="chain" id="PRO_5029800764" evidence="13">
    <location>
        <begin position="42"/>
        <end position="870"/>
    </location>
</feature>
<evidence type="ECO:0000256" key="13">
    <source>
        <dbReference type="SAM" id="SignalP"/>
    </source>
</evidence>
<name>A0A6T9XZU1_ALTMA</name>
<evidence type="ECO:0000256" key="10">
    <source>
        <dbReference type="ARBA" id="ARBA00023237"/>
    </source>
</evidence>
<keyword evidence="2 11" id="KW-0813">Transport</keyword>
<keyword evidence="13" id="KW-0732">Signal</keyword>
<keyword evidence="8 12" id="KW-0798">TonB box</keyword>
<dbReference type="Proteomes" id="UP000509458">
    <property type="component" value="Chromosome"/>
</dbReference>
<dbReference type="InterPro" id="IPR000531">
    <property type="entry name" value="Beta-barrel_TonB"/>
</dbReference>
<dbReference type="Pfam" id="PF00593">
    <property type="entry name" value="TonB_dep_Rec_b-barrel"/>
    <property type="match status" value="1"/>
</dbReference>
<sequence length="870" mass="94783">MKSLTYAFPCLSANVRATVNPTTYCLLTTLIFSASSVSAQASTDDGAQIQAANKKLERILVQAQKTSQNLQDVPVAVTALSGQDMADTVSRDMFDLQNYVPAFGAFQNQSVTNSGFSIRGIGTASQNFGFESSVGLYVDGVYRSRQNALISDLVDIESIEVLRGPQGTLFGKNTAAGAMTVSTVAPSHGERNGFAEAIIGNDNLVRLSAGSSFSLIDDILAMRVSGFSSQGDGFITDEARGQTLNNRNRSAVKAQLFYTPTENVSVRLIADYGELDERCCGALTFQNNIQANDIAGKFGTDALLLQPPFNATIYGRDDFYNYKTSLSQTPLSKMKDKGLSVQVDVALNKAWDFVSISAYRAFDSLDTVDTDFSDADLLTATNDARQQSFSQEVRLHYSSDDIRGLIGAYFYSQNLDLTFDTTTQNDFSVFFNAAAPDLLPLANAINELSAITSGFIAPAAVPAPSGTAFVHSANQEQDSIAVFSQFDWLLNRNFTLTTGLRYTREEKSIDGAYDERGPGIDGLSQNPAQWPNIERAVQGLQDISAALTTGQAPSAESLNAIAPFQQAGWGYFFLGSAAVMPRPDLNEQLDDSQLTGTVKLAYHPNDNTLTYASLATGYKAGGTNTDRILPSLSPLFDAEKSRSAEIGIKHDFEEYGVRVNAAAHYTQISDFQAATFTGTGFNLQNAGDIIVKGVELEATWLVTENTELHAVASRTLANFDEFERGTCWVAYTWHTGIDDPGRANPSDPFCARDGDRVGFEPQNSLSLMLNHYFEVGNYPASASIDYQYTGDVFLDDANDPYKYSDDFSLFNIRLSFTIPQWDSEVIAWSRNVFDEEYVARSGFDVPVQTGKVMAYPGAPRSFGVTFRKSF</sequence>
<organism evidence="16 17">
    <name type="scientific">Alteromonas macleodii</name>
    <name type="common">Pseudoalteromonas macleodii</name>
    <dbReference type="NCBI Taxonomy" id="28108"/>
    <lineage>
        <taxon>Bacteria</taxon>
        <taxon>Pseudomonadati</taxon>
        <taxon>Pseudomonadota</taxon>
        <taxon>Gammaproteobacteria</taxon>
        <taxon>Alteromonadales</taxon>
        <taxon>Alteromonadaceae</taxon>
        <taxon>Alteromonas/Salinimonas group</taxon>
        <taxon>Alteromonas</taxon>
    </lineage>
</organism>
<feature type="domain" description="TonB-dependent receptor plug" evidence="15">
    <location>
        <begin position="70"/>
        <end position="178"/>
    </location>
</feature>
<evidence type="ECO:0000256" key="8">
    <source>
        <dbReference type="ARBA" id="ARBA00023077"/>
    </source>
</evidence>
<keyword evidence="9 11" id="KW-0472">Membrane</keyword>
<dbReference type="GO" id="GO:0006826">
    <property type="term" value="P:iron ion transport"/>
    <property type="evidence" value="ECO:0007669"/>
    <property type="project" value="UniProtKB-KW"/>
</dbReference>
<keyword evidence="5 11" id="KW-0812">Transmembrane</keyword>
<protein>
    <submittedName>
        <fullName evidence="16">Outer membrane receptor protein</fullName>
    </submittedName>
</protein>
<dbReference type="PROSITE" id="PS52016">
    <property type="entry name" value="TONB_DEPENDENT_REC_3"/>
    <property type="match status" value="1"/>
</dbReference>
<reference evidence="16 17" key="1">
    <citation type="submission" date="2020-06" db="EMBL/GenBank/DDBJ databases">
        <authorList>
            <person name="Duchaud E."/>
        </authorList>
    </citation>
    <scope>NUCLEOTIDE SEQUENCE [LARGE SCALE GENOMIC DNA]</scope>
    <source>
        <strain evidence="16">Alteromonas fortis</strain>
    </source>
</reference>
<evidence type="ECO:0000256" key="1">
    <source>
        <dbReference type="ARBA" id="ARBA00004571"/>
    </source>
</evidence>
<accession>A0A6T9XZU1</accession>
<evidence type="ECO:0000313" key="17">
    <source>
        <dbReference type="Proteomes" id="UP000509458"/>
    </source>
</evidence>
<evidence type="ECO:0000256" key="4">
    <source>
        <dbReference type="ARBA" id="ARBA00022496"/>
    </source>
</evidence>
<dbReference type="EMBL" id="LR812090">
    <property type="protein sequence ID" value="CAB9494280.1"/>
    <property type="molecule type" value="Genomic_DNA"/>
</dbReference>
<gene>
    <name evidence="16" type="ORF">ALFOR1_31249</name>
</gene>
<dbReference type="RefSeq" id="WP_179983668.1">
    <property type="nucleotide sequence ID" value="NZ_LR812090.1"/>
</dbReference>
<dbReference type="Gene3D" id="2.40.170.20">
    <property type="entry name" value="TonB-dependent receptor, beta-barrel domain"/>
    <property type="match status" value="3"/>
</dbReference>
<evidence type="ECO:0000259" key="15">
    <source>
        <dbReference type="Pfam" id="PF07715"/>
    </source>
</evidence>
<keyword evidence="7" id="KW-0406">Ion transport</keyword>
<comment type="subcellular location">
    <subcellularLocation>
        <location evidence="1 11">Cell outer membrane</location>
        <topology evidence="1 11">Multi-pass membrane protein</topology>
    </subcellularLocation>
</comment>
<dbReference type="AlphaFoldDB" id="A0A6T9XZU1"/>
<dbReference type="Pfam" id="PF07715">
    <property type="entry name" value="Plug"/>
    <property type="match status" value="1"/>
</dbReference>
<keyword evidence="10 11" id="KW-0998">Cell outer membrane</keyword>
<evidence type="ECO:0000256" key="12">
    <source>
        <dbReference type="RuleBase" id="RU003357"/>
    </source>
</evidence>
<evidence type="ECO:0000313" key="16">
    <source>
        <dbReference type="EMBL" id="CAB9494280.1"/>
    </source>
</evidence>
<keyword evidence="6" id="KW-0408">Iron</keyword>
<evidence type="ECO:0000256" key="5">
    <source>
        <dbReference type="ARBA" id="ARBA00022692"/>
    </source>
</evidence>
<evidence type="ECO:0000256" key="6">
    <source>
        <dbReference type="ARBA" id="ARBA00023004"/>
    </source>
</evidence>
<comment type="similarity">
    <text evidence="11 12">Belongs to the TonB-dependent receptor family.</text>
</comment>
<feature type="signal peptide" evidence="13">
    <location>
        <begin position="1"/>
        <end position="41"/>
    </location>
</feature>
<evidence type="ECO:0000256" key="9">
    <source>
        <dbReference type="ARBA" id="ARBA00023136"/>
    </source>
</evidence>
<proteinExistence type="inferred from homology"/>
<evidence type="ECO:0000256" key="2">
    <source>
        <dbReference type="ARBA" id="ARBA00022448"/>
    </source>
</evidence>
<dbReference type="InterPro" id="IPR036942">
    <property type="entry name" value="Beta-barrel_TonB_sf"/>
</dbReference>
<evidence type="ECO:0000259" key="14">
    <source>
        <dbReference type="Pfam" id="PF00593"/>
    </source>
</evidence>
<evidence type="ECO:0000256" key="7">
    <source>
        <dbReference type="ARBA" id="ARBA00023065"/>
    </source>
</evidence>
<dbReference type="SUPFAM" id="SSF56935">
    <property type="entry name" value="Porins"/>
    <property type="match status" value="1"/>
</dbReference>
<keyword evidence="16" id="KW-0675">Receptor</keyword>
<dbReference type="InterPro" id="IPR012910">
    <property type="entry name" value="Plug_dom"/>
</dbReference>
<dbReference type="GO" id="GO:0009279">
    <property type="term" value="C:cell outer membrane"/>
    <property type="evidence" value="ECO:0007669"/>
    <property type="project" value="UniProtKB-SubCell"/>
</dbReference>
<evidence type="ECO:0000256" key="3">
    <source>
        <dbReference type="ARBA" id="ARBA00022452"/>
    </source>
</evidence>
<dbReference type="InterPro" id="IPR039426">
    <property type="entry name" value="TonB-dep_rcpt-like"/>
</dbReference>
<dbReference type="PANTHER" id="PTHR32552">
    <property type="entry name" value="FERRICHROME IRON RECEPTOR-RELATED"/>
    <property type="match status" value="1"/>
</dbReference>
<dbReference type="PANTHER" id="PTHR32552:SF81">
    <property type="entry name" value="TONB-DEPENDENT OUTER MEMBRANE RECEPTOR"/>
    <property type="match status" value="1"/>
</dbReference>